<keyword evidence="3" id="KW-1185">Reference proteome</keyword>
<dbReference type="GeneID" id="37005663"/>
<dbReference type="AlphaFoldDB" id="A0A2V1AU53"/>
<dbReference type="EMBL" id="PKFO01000005">
    <property type="protein sequence ID" value="PVH21355.1"/>
    <property type="molecule type" value="Genomic_DNA"/>
</dbReference>
<comment type="caution">
    <text evidence="2">The sequence shown here is derived from an EMBL/GenBank/DDBJ whole genome shotgun (WGS) entry which is preliminary data.</text>
</comment>
<sequence length="162" mass="18954">MLRLARWCSTSSLKIVKDKPDNYFSAYTKYGWFLVPKHVFSDGWTQTKINSVLRKLPESKGVKSDTISFDDPRYEKLQEAVDQWAESVDRKDVPAAPLAKSPKKRKEEEDQMEYIRQSLGSHRTVVKNGETVYSSEKHERVTFTHAWNYFRSLYALSPETKR</sequence>
<gene>
    <name evidence="2" type="ORF">CXQ85_000330</name>
</gene>
<protein>
    <submittedName>
        <fullName evidence="2">Uncharacterized protein</fullName>
    </submittedName>
</protein>
<reference evidence="2 3" key="1">
    <citation type="submission" date="2017-12" db="EMBL/GenBank/DDBJ databases">
        <title>Genome Sequence of a Multidrug-Resistant Candida haemulonii Isolate from a Patient with Chronic Leg Ulcers in Israel.</title>
        <authorList>
            <person name="Chow N.A."/>
            <person name="Gade L."/>
            <person name="Batra D."/>
            <person name="Rowe L.A."/>
            <person name="Ben-Ami R."/>
            <person name="Loparev V.N."/>
            <person name="Litvintseva A.P."/>
        </authorList>
    </citation>
    <scope>NUCLEOTIDE SEQUENCE [LARGE SCALE GENOMIC DNA]</scope>
    <source>
        <strain evidence="2 3">B11899</strain>
    </source>
</reference>
<feature type="region of interest" description="Disordered" evidence="1">
    <location>
        <begin position="88"/>
        <end position="110"/>
    </location>
</feature>
<organism evidence="2 3">
    <name type="scientific">Candidozyma haemuli</name>
    <dbReference type="NCBI Taxonomy" id="45357"/>
    <lineage>
        <taxon>Eukaryota</taxon>
        <taxon>Fungi</taxon>
        <taxon>Dikarya</taxon>
        <taxon>Ascomycota</taxon>
        <taxon>Saccharomycotina</taxon>
        <taxon>Pichiomycetes</taxon>
        <taxon>Metschnikowiaceae</taxon>
        <taxon>Candidozyma</taxon>
    </lineage>
</organism>
<proteinExistence type="predicted"/>
<evidence type="ECO:0000313" key="3">
    <source>
        <dbReference type="Proteomes" id="UP000244309"/>
    </source>
</evidence>
<dbReference type="OrthoDB" id="4008151at2759"/>
<evidence type="ECO:0000256" key="1">
    <source>
        <dbReference type="SAM" id="MobiDB-lite"/>
    </source>
</evidence>
<evidence type="ECO:0000313" key="2">
    <source>
        <dbReference type="EMBL" id="PVH21355.1"/>
    </source>
</evidence>
<dbReference type="RefSeq" id="XP_025342295.1">
    <property type="nucleotide sequence ID" value="XM_025484080.1"/>
</dbReference>
<accession>A0A2V1AU53</accession>
<name>A0A2V1AU53_9ASCO</name>
<dbReference type="Proteomes" id="UP000244309">
    <property type="component" value="Unassembled WGS sequence"/>
</dbReference>
<dbReference type="VEuPathDB" id="FungiDB:CXQ85_000330"/>